<organism evidence="1 2">
    <name type="scientific">Parelaphostrongylus tenuis</name>
    <name type="common">Meningeal worm</name>
    <dbReference type="NCBI Taxonomy" id="148309"/>
    <lineage>
        <taxon>Eukaryota</taxon>
        <taxon>Metazoa</taxon>
        <taxon>Ecdysozoa</taxon>
        <taxon>Nematoda</taxon>
        <taxon>Chromadorea</taxon>
        <taxon>Rhabditida</taxon>
        <taxon>Rhabditina</taxon>
        <taxon>Rhabditomorpha</taxon>
        <taxon>Strongyloidea</taxon>
        <taxon>Metastrongylidae</taxon>
        <taxon>Parelaphostrongylus</taxon>
    </lineage>
</organism>
<sequence>MIAVPGMGETWVPVWGRISANNSILVATNSHRFFLIRRKWTTLPLEVGFPDLSNSNSTLMAIFLVHTAVKNQQYGFMRSRIPSSEE</sequence>
<proteinExistence type="predicted"/>
<comment type="caution">
    <text evidence="1">The sequence shown here is derived from an EMBL/GenBank/DDBJ whole genome shotgun (WGS) entry which is preliminary data.</text>
</comment>
<dbReference type="Proteomes" id="UP001196413">
    <property type="component" value="Unassembled WGS sequence"/>
</dbReference>
<evidence type="ECO:0000313" key="2">
    <source>
        <dbReference type="Proteomes" id="UP001196413"/>
    </source>
</evidence>
<name>A0AAD5MD71_PARTN</name>
<accession>A0AAD5MD71</accession>
<reference evidence="1" key="1">
    <citation type="submission" date="2021-06" db="EMBL/GenBank/DDBJ databases">
        <title>Parelaphostrongylus tenuis whole genome reference sequence.</title>
        <authorList>
            <person name="Garwood T.J."/>
            <person name="Larsen P.A."/>
            <person name="Fountain-Jones N.M."/>
            <person name="Garbe J.R."/>
            <person name="Macchietto M.G."/>
            <person name="Kania S.A."/>
            <person name="Gerhold R.W."/>
            <person name="Richards J.E."/>
            <person name="Wolf T.M."/>
        </authorList>
    </citation>
    <scope>NUCLEOTIDE SEQUENCE</scope>
    <source>
        <strain evidence="1">MNPRO001-30</strain>
        <tissue evidence="1">Meninges</tissue>
    </source>
</reference>
<protein>
    <submittedName>
        <fullName evidence="1">Uncharacterized protein</fullName>
    </submittedName>
</protein>
<dbReference type="AlphaFoldDB" id="A0AAD5MD71"/>
<keyword evidence="2" id="KW-1185">Reference proteome</keyword>
<dbReference type="EMBL" id="JAHQIW010002140">
    <property type="protein sequence ID" value="KAJ1354653.1"/>
    <property type="molecule type" value="Genomic_DNA"/>
</dbReference>
<gene>
    <name evidence="1" type="ORF">KIN20_011645</name>
</gene>
<evidence type="ECO:0000313" key="1">
    <source>
        <dbReference type="EMBL" id="KAJ1354653.1"/>
    </source>
</evidence>